<sequence length="439" mass="48816">MSKAYAAQNLWTSVSLTSSWQYIGNKPRLRGSECESYGCEHKFAMSARSSPMSVQPGVLVSAAPAIHSNSSDSASSSDSISQAKNAPKTIQPVDLDRSASPGRIKTIRNSYRVLKHLTPKQLQDFMNSYVIYGLDWENEAQMIATLGPDYSTVVHDCLISYYSVLNHLCALGEVEKMYIPPVMNTRASILDNQLLYEEFVAREIGLKSGDRVLDLGCGRGRVAAHMSKYTGARVTGLNIDADQLASARSFAAKRRLPLEFIQQDFNVLPLKLESSSFDAFYQIQALSLCKDLPATFREIYRVMKPGAKLSLLDWVSLPAYDPENSEHAELMRRVKPLIGAVGTPTVEKLHSALQDAGFHVVKSNNQSIDGLQAPLIERADGYFRRLQSLVLALVKLHILPPHFKPLMLRLTQDGQAFIQADRMRLITTSYHILAEKPQV</sequence>
<evidence type="ECO:0000259" key="3">
    <source>
        <dbReference type="Pfam" id="PF08241"/>
    </source>
</evidence>
<dbReference type="CDD" id="cd02440">
    <property type="entry name" value="AdoMet_MTases"/>
    <property type="match status" value="1"/>
</dbReference>
<gene>
    <name evidence="4" type="ORF">BDP27DRAFT_1356772</name>
</gene>
<feature type="domain" description="Methyltransferase type 11" evidence="3">
    <location>
        <begin position="213"/>
        <end position="309"/>
    </location>
</feature>
<dbReference type="EMBL" id="JADNRY010000002">
    <property type="protein sequence ID" value="KAF9078051.1"/>
    <property type="molecule type" value="Genomic_DNA"/>
</dbReference>
<dbReference type="InterPro" id="IPR050447">
    <property type="entry name" value="Erg6_SMT_methyltransf"/>
</dbReference>
<dbReference type="GO" id="GO:0032259">
    <property type="term" value="P:methylation"/>
    <property type="evidence" value="ECO:0007669"/>
    <property type="project" value="UniProtKB-KW"/>
</dbReference>
<dbReference type="SUPFAM" id="SSF53335">
    <property type="entry name" value="S-adenosyl-L-methionine-dependent methyltransferases"/>
    <property type="match status" value="1"/>
</dbReference>
<dbReference type="AlphaFoldDB" id="A0A9P5Q4Q8"/>
<dbReference type="PANTHER" id="PTHR44068:SF4">
    <property type="entry name" value="S-ADENOSYL-METHIONINE-STEROL-C-METHYLTRANSFERAS (AFU_ORTHOLOGUE AFUA_4G09190)"/>
    <property type="match status" value="1"/>
</dbReference>
<evidence type="ECO:0000256" key="2">
    <source>
        <dbReference type="SAM" id="MobiDB-lite"/>
    </source>
</evidence>
<dbReference type="Proteomes" id="UP000772434">
    <property type="component" value="Unassembled WGS sequence"/>
</dbReference>
<comment type="caution">
    <text evidence="4">The sequence shown here is derived from an EMBL/GenBank/DDBJ whole genome shotgun (WGS) entry which is preliminary data.</text>
</comment>
<dbReference type="GO" id="GO:0006696">
    <property type="term" value="P:ergosterol biosynthetic process"/>
    <property type="evidence" value="ECO:0007669"/>
    <property type="project" value="TreeGrafter"/>
</dbReference>
<keyword evidence="4" id="KW-0489">Methyltransferase</keyword>
<reference evidence="4" key="1">
    <citation type="submission" date="2020-11" db="EMBL/GenBank/DDBJ databases">
        <authorList>
            <consortium name="DOE Joint Genome Institute"/>
            <person name="Ahrendt S."/>
            <person name="Riley R."/>
            <person name="Andreopoulos W."/>
            <person name="Labutti K."/>
            <person name="Pangilinan J."/>
            <person name="Ruiz-Duenas F.J."/>
            <person name="Barrasa J.M."/>
            <person name="Sanchez-Garcia M."/>
            <person name="Camarero S."/>
            <person name="Miyauchi S."/>
            <person name="Serrano A."/>
            <person name="Linde D."/>
            <person name="Babiker R."/>
            <person name="Drula E."/>
            <person name="Ayuso-Fernandez I."/>
            <person name="Pacheco R."/>
            <person name="Padilla G."/>
            <person name="Ferreira P."/>
            <person name="Barriuso J."/>
            <person name="Kellner H."/>
            <person name="Castanera R."/>
            <person name="Alfaro M."/>
            <person name="Ramirez L."/>
            <person name="Pisabarro A.G."/>
            <person name="Kuo A."/>
            <person name="Tritt A."/>
            <person name="Lipzen A."/>
            <person name="He G."/>
            <person name="Yan M."/>
            <person name="Ng V."/>
            <person name="Cullen D."/>
            <person name="Martin F."/>
            <person name="Rosso M.-N."/>
            <person name="Henrissat B."/>
            <person name="Hibbett D."/>
            <person name="Martinez A.T."/>
            <person name="Grigoriev I.V."/>
        </authorList>
    </citation>
    <scope>NUCLEOTIDE SEQUENCE</scope>
    <source>
        <strain evidence="4">AH 40177</strain>
    </source>
</reference>
<keyword evidence="1" id="KW-0808">Transferase</keyword>
<organism evidence="4 5">
    <name type="scientific">Rhodocollybia butyracea</name>
    <dbReference type="NCBI Taxonomy" id="206335"/>
    <lineage>
        <taxon>Eukaryota</taxon>
        <taxon>Fungi</taxon>
        <taxon>Dikarya</taxon>
        <taxon>Basidiomycota</taxon>
        <taxon>Agaricomycotina</taxon>
        <taxon>Agaricomycetes</taxon>
        <taxon>Agaricomycetidae</taxon>
        <taxon>Agaricales</taxon>
        <taxon>Marasmiineae</taxon>
        <taxon>Omphalotaceae</taxon>
        <taxon>Rhodocollybia</taxon>
    </lineage>
</organism>
<dbReference type="OrthoDB" id="8300214at2759"/>
<dbReference type="GO" id="GO:0005783">
    <property type="term" value="C:endoplasmic reticulum"/>
    <property type="evidence" value="ECO:0007669"/>
    <property type="project" value="TreeGrafter"/>
</dbReference>
<evidence type="ECO:0000256" key="1">
    <source>
        <dbReference type="ARBA" id="ARBA00022679"/>
    </source>
</evidence>
<proteinExistence type="predicted"/>
<dbReference type="InterPro" id="IPR029063">
    <property type="entry name" value="SAM-dependent_MTases_sf"/>
</dbReference>
<dbReference type="Gene3D" id="3.40.50.150">
    <property type="entry name" value="Vaccinia Virus protein VP39"/>
    <property type="match status" value="1"/>
</dbReference>
<feature type="compositionally biased region" description="Low complexity" evidence="2">
    <location>
        <begin position="68"/>
        <end position="81"/>
    </location>
</feature>
<protein>
    <submittedName>
        <fullName evidence="4">S-adenosyl-L-methionine-dependent methyltransferase</fullName>
    </submittedName>
</protein>
<evidence type="ECO:0000313" key="4">
    <source>
        <dbReference type="EMBL" id="KAF9078051.1"/>
    </source>
</evidence>
<dbReference type="GO" id="GO:0003838">
    <property type="term" value="F:sterol 24-C-methyltransferase activity"/>
    <property type="evidence" value="ECO:0007669"/>
    <property type="project" value="TreeGrafter"/>
</dbReference>
<dbReference type="InterPro" id="IPR013216">
    <property type="entry name" value="Methyltransf_11"/>
</dbReference>
<evidence type="ECO:0000313" key="5">
    <source>
        <dbReference type="Proteomes" id="UP000772434"/>
    </source>
</evidence>
<feature type="region of interest" description="Disordered" evidence="2">
    <location>
        <begin position="68"/>
        <end position="97"/>
    </location>
</feature>
<dbReference type="Pfam" id="PF08241">
    <property type="entry name" value="Methyltransf_11"/>
    <property type="match status" value="1"/>
</dbReference>
<name>A0A9P5Q4Q8_9AGAR</name>
<dbReference type="PANTHER" id="PTHR44068">
    <property type="entry name" value="ZGC:194242"/>
    <property type="match status" value="1"/>
</dbReference>
<accession>A0A9P5Q4Q8</accession>
<keyword evidence="5" id="KW-1185">Reference proteome</keyword>